<dbReference type="AlphaFoldDB" id="A0A319BPT6"/>
<evidence type="ECO:0000256" key="1">
    <source>
        <dbReference type="ARBA" id="ARBA00022737"/>
    </source>
</evidence>
<dbReference type="OrthoDB" id="4499077at2759"/>
<feature type="region of interest" description="Disordered" evidence="3">
    <location>
        <begin position="906"/>
        <end position="925"/>
    </location>
</feature>
<reference evidence="6 7" key="1">
    <citation type="submission" date="2016-12" db="EMBL/GenBank/DDBJ databases">
        <title>The genomes of Aspergillus section Nigri reveals drivers in fungal speciation.</title>
        <authorList>
            <consortium name="DOE Joint Genome Institute"/>
            <person name="Vesth T.C."/>
            <person name="Nybo J."/>
            <person name="Theobald S."/>
            <person name="Brandl J."/>
            <person name="Frisvad J.C."/>
            <person name="Nielsen K.F."/>
            <person name="Lyhne E.K."/>
            <person name="Kogle M.E."/>
            <person name="Kuo A."/>
            <person name="Riley R."/>
            <person name="Clum A."/>
            <person name="Nolan M."/>
            <person name="Lipzen A."/>
            <person name="Salamov A."/>
            <person name="Henrissat B."/>
            <person name="Wiebenga A."/>
            <person name="De Vries R.P."/>
            <person name="Grigoriev I.V."/>
            <person name="Mortensen U.H."/>
            <person name="Andersen M.R."/>
            <person name="Baker S.E."/>
        </authorList>
    </citation>
    <scope>NUCLEOTIDE SEQUENCE [LARGE SCALE GENOMIC DNA]</scope>
    <source>
        <strain evidence="6 7">CBS 121591</strain>
    </source>
</reference>
<dbReference type="InterPro" id="IPR027417">
    <property type="entry name" value="P-loop_NTPase"/>
</dbReference>
<evidence type="ECO:0000313" key="6">
    <source>
        <dbReference type="EMBL" id="PYH75446.1"/>
    </source>
</evidence>
<evidence type="ECO:0000256" key="2">
    <source>
        <dbReference type="PROSITE-ProRule" id="PRU00023"/>
    </source>
</evidence>
<keyword evidence="7" id="KW-1185">Reference proteome</keyword>
<dbReference type="SUPFAM" id="SSF48403">
    <property type="entry name" value="Ankyrin repeat"/>
    <property type="match status" value="2"/>
</dbReference>
<dbReference type="PANTHER" id="PTHR10039:SF15">
    <property type="entry name" value="NACHT DOMAIN-CONTAINING PROTEIN"/>
    <property type="match status" value="1"/>
</dbReference>
<dbReference type="Pfam" id="PF13637">
    <property type="entry name" value="Ank_4"/>
    <property type="match status" value="1"/>
</dbReference>
<proteinExistence type="predicted"/>
<dbReference type="InterPro" id="IPR002110">
    <property type="entry name" value="Ankyrin_rpt"/>
</dbReference>
<protein>
    <submittedName>
        <fullName evidence="6">Ankyrin</fullName>
    </submittedName>
</protein>
<feature type="repeat" description="ANK" evidence="2">
    <location>
        <begin position="1063"/>
        <end position="1095"/>
    </location>
</feature>
<dbReference type="PROSITE" id="PS50088">
    <property type="entry name" value="ANK_REPEAT"/>
    <property type="match status" value="4"/>
</dbReference>
<evidence type="ECO:0000259" key="5">
    <source>
        <dbReference type="Pfam" id="PF24883"/>
    </source>
</evidence>
<dbReference type="Gene3D" id="3.40.50.300">
    <property type="entry name" value="P-loop containing nucleotide triphosphate hydrolases"/>
    <property type="match status" value="1"/>
</dbReference>
<dbReference type="EMBL" id="KZ821796">
    <property type="protein sequence ID" value="PYH75446.1"/>
    <property type="molecule type" value="Genomic_DNA"/>
</dbReference>
<organism evidence="6 7">
    <name type="scientific">Aspergillus uvarum CBS 121591</name>
    <dbReference type="NCBI Taxonomy" id="1448315"/>
    <lineage>
        <taxon>Eukaryota</taxon>
        <taxon>Fungi</taxon>
        <taxon>Dikarya</taxon>
        <taxon>Ascomycota</taxon>
        <taxon>Pezizomycotina</taxon>
        <taxon>Eurotiomycetes</taxon>
        <taxon>Eurotiomycetidae</taxon>
        <taxon>Eurotiales</taxon>
        <taxon>Aspergillaceae</taxon>
        <taxon>Aspergillus</taxon>
        <taxon>Aspergillus subgen. Circumdati</taxon>
    </lineage>
</organism>
<evidence type="ECO:0000313" key="7">
    <source>
        <dbReference type="Proteomes" id="UP000248340"/>
    </source>
</evidence>
<keyword evidence="2" id="KW-0040">ANK repeat</keyword>
<dbReference type="PROSITE" id="PS50297">
    <property type="entry name" value="ANK_REP_REGION"/>
    <property type="match status" value="3"/>
</dbReference>
<feature type="domain" description="GPI inositol-deacylase winged helix" evidence="4">
    <location>
        <begin position="500"/>
        <end position="571"/>
    </location>
</feature>
<evidence type="ECO:0000256" key="3">
    <source>
        <dbReference type="SAM" id="MobiDB-lite"/>
    </source>
</evidence>
<dbReference type="SMART" id="SM00248">
    <property type="entry name" value="ANK"/>
    <property type="match status" value="7"/>
</dbReference>
<keyword evidence="1" id="KW-0677">Repeat</keyword>
<dbReference type="Pfam" id="PF12796">
    <property type="entry name" value="Ank_2"/>
    <property type="match status" value="2"/>
</dbReference>
<dbReference type="GeneID" id="37143930"/>
<dbReference type="Gene3D" id="1.25.40.20">
    <property type="entry name" value="Ankyrin repeat-containing domain"/>
    <property type="match status" value="2"/>
</dbReference>
<dbReference type="RefSeq" id="XP_025485646.1">
    <property type="nucleotide sequence ID" value="XM_025641188.1"/>
</dbReference>
<dbReference type="InterPro" id="IPR054471">
    <property type="entry name" value="GPIID_WHD"/>
</dbReference>
<dbReference type="SUPFAM" id="SSF52540">
    <property type="entry name" value="P-loop containing nucleoside triphosphate hydrolases"/>
    <property type="match status" value="1"/>
</dbReference>
<dbReference type="VEuPathDB" id="FungiDB:BO82DRAFT_437402"/>
<dbReference type="PANTHER" id="PTHR10039">
    <property type="entry name" value="AMELOGENIN"/>
    <property type="match status" value="1"/>
</dbReference>
<feature type="repeat" description="ANK" evidence="2">
    <location>
        <begin position="1030"/>
        <end position="1062"/>
    </location>
</feature>
<dbReference type="InterPro" id="IPR036770">
    <property type="entry name" value="Ankyrin_rpt-contain_sf"/>
</dbReference>
<name>A0A319BPT6_9EURO</name>
<sequence length="1170" mass="132105">MRQSETQPPFLDPDVHALWSEAIEEFQEKTGADEQNLLAEFSSIDAENWATIFETKFRKNDILTKVSHEVALRMKKIQGCVNVICSACDLTSSVFAAAAPASILVRGFAKAFCVFAEIQQRQDDIIAFFDSMDSIFADISTIATKLRHEGKNTILRRNVMAIFSCALKILGAAIASSKGRMRKAIKDLWQGGSELDGLMADMKKAKDNLDRGVNYATLKVVYDLQSKADRENRNDILDWLCNWDYEQRHMELMKDIEHGKTTGSWLLNSKPFQDWKNRQSSRLWYTGKPGAGKSVIASIIVEEMNRTLPKRTPGGPTLAFLHLTYRQNPKPTIDDLLGAVLRQLVTRISSRSIPNAVMKAFEEKAANGKHNGVYSPPAKETIITLIKQLVAGRPFYVIIDAMDECPFAVRKPLIDILCCACGDVRILVTARLLEYQDELAEGFTREILAVHKFLLIKLHMIALSELDTPENIVGTLQELPKDLEKTFSNTLERIKSKRENQRRQAISIIAWMSYAFRNFQVNEMCAALTFHTSLHFDENVLTSVCCGLVVVETDSIVRFVHYSAQDFFRENKDSLFQSATETESVHLKISHCCVQYLNHSAPLETQAVEPLNQPDDAVVLNSAYPDDSIQAYNSDYSADFDDSETFSGVNSSHPFAKYAAEFLHEHLNLVPPAANIESVISSLEDLLENTVKRKFYYALLQRVDCYPIKSRYLDRGSRRRSNRRSPITPLHLAVYTGCLQLIKRYIDGPDINQLDNYGQSPLIVALKRNRSDVVEILLSKGALVDLSTRSGHMVLLYVAQHDFKRATNIILNSMPAQKIKSSFADLVVILGLPLILLIALLKLTAQLWIPSSDPANTASEPSCPKVDQQNDVLDRYQRLLAFTYRNEGGDLEDFLKDDREMSDWKQERLGGNSDEFGDEDDDKDKAGPRDFLTTACFLAVELGYTHLLEAFLQSGIDPNLKNYEGQPLLHRAVFRDNLGAVKKLLEREADIDLEDDNRRTALTAHAQNRNFSVLKYLRHKGANVNHTGMDGVHELYRAAAFGNKDIMEFFLEAGVNPSVTNVYGWTPFHEASANGHIDCVKLLIAKKANHSPVSDTGLTPLDLVNSGQTHYDWPTLGKDSEHYLNGQRYRDKREGQAETDRREDIRGLIRDYGAMTSEQLYKLLSYFFLF</sequence>
<dbReference type="InterPro" id="IPR056884">
    <property type="entry name" value="NPHP3-like_N"/>
</dbReference>
<evidence type="ECO:0000259" key="4">
    <source>
        <dbReference type="Pfam" id="PF22939"/>
    </source>
</evidence>
<accession>A0A319BPT6</accession>
<dbReference type="Pfam" id="PF24883">
    <property type="entry name" value="NPHP3_N"/>
    <property type="match status" value="1"/>
</dbReference>
<dbReference type="Proteomes" id="UP000248340">
    <property type="component" value="Unassembled WGS sequence"/>
</dbReference>
<feature type="repeat" description="ANK" evidence="2">
    <location>
        <begin position="964"/>
        <end position="996"/>
    </location>
</feature>
<dbReference type="STRING" id="1448315.A0A319BPT6"/>
<feature type="domain" description="Nephrocystin 3-like N-terminal" evidence="5">
    <location>
        <begin position="262"/>
        <end position="431"/>
    </location>
</feature>
<dbReference type="Pfam" id="PF22939">
    <property type="entry name" value="WHD_GPIID"/>
    <property type="match status" value="1"/>
</dbReference>
<gene>
    <name evidence="6" type="ORF">BO82DRAFT_437402</name>
</gene>
<feature type="repeat" description="ANK" evidence="2">
    <location>
        <begin position="757"/>
        <end position="789"/>
    </location>
</feature>